<accession>A0A918JEP1</accession>
<gene>
    <name evidence="1" type="ORF">GCM10007391_04450</name>
</gene>
<dbReference type="AlphaFoldDB" id="A0A918JEP1"/>
<evidence type="ECO:0000313" key="1">
    <source>
        <dbReference type="EMBL" id="GGW75304.1"/>
    </source>
</evidence>
<comment type="caution">
    <text evidence="1">The sequence shown here is derived from an EMBL/GenBank/DDBJ whole genome shotgun (WGS) entry which is preliminary data.</text>
</comment>
<reference evidence="1" key="2">
    <citation type="submission" date="2020-09" db="EMBL/GenBank/DDBJ databases">
        <authorList>
            <person name="Sun Q."/>
            <person name="Kim S."/>
        </authorList>
    </citation>
    <scope>NUCLEOTIDE SEQUENCE</scope>
    <source>
        <strain evidence="1">KCTC 22164</strain>
    </source>
</reference>
<keyword evidence="2" id="KW-1185">Reference proteome</keyword>
<reference evidence="1" key="1">
    <citation type="journal article" date="2014" name="Int. J. Syst. Evol. Microbiol.">
        <title>Complete genome sequence of Corynebacterium casei LMG S-19264T (=DSM 44701T), isolated from a smear-ripened cheese.</title>
        <authorList>
            <consortium name="US DOE Joint Genome Institute (JGI-PGF)"/>
            <person name="Walter F."/>
            <person name="Albersmeier A."/>
            <person name="Kalinowski J."/>
            <person name="Ruckert C."/>
        </authorList>
    </citation>
    <scope>NUCLEOTIDE SEQUENCE</scope>
    <source>
        <strain evidence="1">KCTC 22164</strain>
    </source>
</reference>
<name>A0A918JEP1_9ALTE</name>
<protein>
    <submittedName>
        <fullName evidence="1">Uncharacterized protein</fullName>
    </submittedName>
</protein>
<sequence>MTATYHLVTSSNVIAVNYDPDWAMKASVMPLIEDIGHARESLSAGKWAFYDDIRNWPIKSPAQIDACTQATHAMIDSGLTHCVVCGKDIGVSHWVMEKIFAEKVKLAFFTSPEECLGWLKSNGFNTQLN</sequence>
<proteinExistence type="predicted"/>
<organism evidence="1 2">
    <name type="scientific">Alteromonas halophila</name>
    <dbReference type="NCBI Taxonomy" id="516698"/>
    <lineage>
        <taxon>Bacteria</taxon>
        <taxon>Pseudomonadati</taxon>
        <taxon>Pseudomonadota</taxon>
        <taxon>Gammaproteobacteria</taxon>
        <taxon>Alteromonadales</taxon>
        <taxon>Alteromonadaceae</taxon>
        <taxon>Alteromonas/Salinimonas group</taxon>
        <taxon>Alteromonas</taxon>
    </lineage>
</organism>
<dbReference type="EMBL" id="BMXP01000001">
    <property type="protein sequence ID" value="GGW75304.1"/>
    <property type="molecule type" value="Genomic_DNA"/>
</dbReference>
<dbReference type="Proteomes" id="UP000631300">
    <property type="component" value="Unassembled WGS sequence"/>
</dbReference>
<dbReference type="RefSeq" id="WP_189403449.1">
    <property type="nucleotide sequence ID" value="NZ_BMXP01000001.1"/>
</dbReference>
<evidence type="ECO:0000313" key="2">
    <source>
        <dbReference type="Proteomes" id="UP000631300"/>
    </source>
</evidence>